<reference evidence="2 3" key="1">
    <citation type="submission" date="2017-10" db="EMBL/GenBank/DDBJ databases">
        <title>Bacillus sp. nov., a halophilic bacterium isolated from a Yangshapao Lake.</title>
        <authorList>
            <person name="Wang H."/>
        </authorList>
    </citation>
    <scope>NUCLEOTIDE SEQUENCE [LARGE SCALE GENOMIC DNA]</scope>
    <source>
        <strain evidence="2 3">YSP-3</strain>
    </source>
</reference>
<dbReference type="CDD" id="cd04301">
    <property type="entry name" value="NAT_SF"/>
    <property type="match status" value="1"/>
</dbReference>
<protein>
    <submittedName>
        <fullName evidence="2">GNAT family N-acetyltransferase</fullName>
    </submittedName>
</protein>
<dbReference type="AlphaFoldDB" id="A0A2W0H642"/>
<evidence type="ECO:0000259" key="1">
    <source>
        <dbReference type="PROSITE" id="PS51186"/>
    </source>
</evidence>
<sequence length="203" mass="22626">MIHVRPYTVEDYESLLAIQKEAFPPPFPEELWWSKDQIKAHVDTFPEGALIAEVDGQPAGSATGLIVKWTGRPHTWEDAAGGGYITAHDPDGDTLYGIDVCVSPRFRGRGVAGALYEARKKLVADLGLTRFVAGCRIPGYHEHAGFMTPEEYMEEVASGRLKDLVLSFAMKNGMTPLQVIRDYLDDEESHNCAVMVEWQRETD</sequence>
<evidence type="ECO:0000313" key="2">
    <source>
        <dbReference type="EMBL" id="PYZ96146.1"/>
    </source>
</evidence>
<dbReference type="EMBL" id="PDOF01000003">
    <property type="protein sequence ID" value="PYZ96146.1"/>
    <property type="molecule type" value="Genomic_DNA"/>
</dbReference>
<name>A0A2W0H642_9BACI</name>
<feature type="domain" description="N-acetyltransferase" evidence="1">
    <location>
        <begin position="2"/>
        <end position="171"/>
    </location>
</feature>
<keyword evidence="3" id="KW-1185">Reference proteome</keyword>
<dbReference type="SUPFAM" id="SSF55729">
    <property type="entry name" value="Acyl-CoA N-acyltransferases (Nat)"/>
    <property type="match status" value="1"/>
</dbReference>
<dbReference type="OrthoDB" id="9811121at2"/>
<organism evidence="2 3">
    <name type="scientific">Alteribacter lacisalsi</name>
    <dbReference type="NCBI Taxonomy" id="2045244"/>
    <lineage>
        <taxon>Bacteria</taxon>
        <taxon>Bacillati</taxon>
        <taxon>Bacillota</taxon>
        <taxon>Bacilli</taxon>
        <taxon>Bacillales</taxon>
        <taxon>Bacillaceae</taxon>
        <taxon>Alteribacter</taxon>
    </lineage>
</organism>
<keyword evidence="2" id="KW-0808">Transferase</keyword>
<proteinExistence type="predicted"/>
<dbReference type="Proteomes" id="UP000248066">
    <property type="component" value="Unassembled WGS sequence"/>
</dbReference>
<dbReference type="PROSITE" id="PS51186">
    <property type="entry name" value="GNAT"/>
    <property type="match status" value="1"/>
</dbReference>
<dbReference type="Gene3D" id="3.40.630.30">
    <property type="match status" value="1"/>
</dbReference>
<evidence type="ECO:0000313" key="3">
    <source>
        <dbReference type="Proteomes" id="UP000248066"/>
    </source>
</evidence>
<comment type="caution">
    <text evidence="2">The sequence shown here is derived from an EMBL/GenBank/DDBJ whole genome shotgun (WGS) entry which is preliminary data.</text>
</comment>
<dbReference type="RefSeq" id="WP_110521421.1">
    <property type="nucleotide sequence ID" value="NZ_PDOF01000003.1"/>
</dbReference>
<accession>A0A2W0H642</accession>
<dbReference type="Pfam" id="PF00583">
    <property type="entry name" value="Acetyltransf_1"/>
    <property type="match status" value="1"/>
</dbReference>
<dbReference type="GO" id="GO:0016747">
    <property type="term" value="F:acyltransferase activity, transferring groups other than amino-acyl groups"/>
    <property type="evidence" value="ECO:0007669"/>
    <property type="project" value="InterPro"/>
</dbReference>
<dbReference type="InterPro" id="IPR016181">
    <property type="entry name" value="Acyl_CoA_acyltransferase"/>
</dbReference>
<dbReference type="InterPro" id="IPR000182">
    <property type="entry name" value="GNAT_dom"/>
</dbReference>
<gene>
    <name evidence="2" type="ORF">CR205_17430</name>
</gene>